<protein>
    <submittedName>
        <fullName evidence="1">Uncharacterized protein</fullName>
    </submittedName>
</protein>
<name>A0A1E3QI44_9ASCO</name>
<evidence type="ECO:0000313" key="1">
    <source>
        <dbReference type="EMBL" id="ODQ77366.1"/>
    </source>
</evidence>
<dbReference type="InterPro" id="IPR024645">
    <property type="entry name" value="Mitochondr_Som1"/>
</dbReference>
<dbReference type="STRING" id="984486.A0A1E3QI44"/>
<dbReference type="Pfam" id="PF11093">
    <property type="entry name" value="Mitochondr_Som1"/>
    <property type="match status" value="1"/>
</dbReference>
<evidence type="ECO:0000313" key="2">
    <source>
        <dbReference type="Proteomes" id="UP000094336"/>
    </source>
</evidence>
<dbReference type="GO" id="GO:0042720">
    <property type="term" value="C:mitochondrial inner membrane peptidase complex"/>
    <property type="evidence" value="ECO:0007669"/>
    <property type="project" value="InterPro"/>
</dbReference>
<dbReference type="GeneID" id="30147865"/>
<reference evidence="2" key="1">
    <citation type="submission" date="2016-05" db="EMBL/GenBank/DDBJ databases">
        <title>Comparative genomics of biotechnologically important yeasts.</title>
        <authorList>
            <consortium name="DOE Joint Genome Institute"/>
            <person name="Riley R."/>
            <person name="Haridas S."/>
            <person name="Wolfe K.H."/>
            <person name="Lopes M.R."/>
            <person name="Hittinger C.T."/>
            <person name="Goker M."/>
            <person name="Salamov A."/>
            <person name="Wisecaver J."/>
            <person name="Long T.M."/>
            <person name="Aerts A.L."/>
            <person name="Barry K."/>
            <person name="Choi C."/>
            <person name="Clum A."/>
            <person name="Coughlan A.Y."/>
            <person name="Deshpande S."/>
            <person name="Douglass A.P."/>
            <person name="Hanson S.J."/>
            <person name="Klenk H.-P."/>
            <person name="Labutti K."/>
            <person name="Lapidus A."/>
            <person name="Lindquist E."/>
            <person name="Lipzen A."/>
            <person name="Meier-Kolthoff J.P."/>
            <person name="Ohm R.A."/>
            <person name="Otillar R.P."/>
            <person name="Pangilinan J."/>
            <person name="Peng Y."/>
            <person name="Rokas A."/>
            <person name="Rosa C.A."/>
            <person name="Scheuner C."/>
            <person name="Sibirny A.A."/>
            <person name="Slot J.C."/>
            <person name="Stielow J.B."/>
            <person name="Sun H."/>
            <person name="Kurtzman C.P."/>
            <person name="Blackwell M."/>
            <person name="Grigoriev I.V."/>
            <person name="Jeffries T.W."/>
        </authorList>
    </citation>
    <scope>NUCLEOTIDE SEQUENCE [LARGE SCALE GENOMIC DNA]</scope>
    <source>
        <strain evidence="2">NRRL Y-12698</strain>
    </source>
</reference>
<dbReference type="RefSeq" id="XP_018982694.1">
    <property type="nucleotide sequence ID" value="XM_019130012.1"/>
</dbReference>
<dbReference type="EMBL" id="KV454441">
    <property type="protein sequence ID" value="ODQ77366.1"/>
    <property type="molecule type" value="Genomic_DNA"/>
</dbReference>
<sequence length="146" mass="16634">MAPSTPVYSRAEILNTFHISDSTFVLDDKDCTLFSLTQNECTILPGEKGSPASVICLPFKRMFKRCLLNSPKQAVQLADGIYGQKSKNRFRQDTEAQKYVIIEITSAETNSVAKLRAQYGELLESFLKAEKELRRQYEHEYPFRSG</sequence>
<gene>
    <name evidence="1" type="ORF">BABINDRAFT_163621</name>
</gene>
<accession>A0A1E3QI44</accession>
<proteinExistence type="predicted"/>
<dbReference type="AlphaFoldDB" id="A0A1E3QI44"/>
<keyword evidence="2" id="KW-1185">Reference proteome</keyword>
<organism evidence="1 2">
    <name type="scientific">Babjeviella inositovora NRRL Y-12698</name>
    <dbReference type="NCBI Taxonomy" id="984486"/>
    <lineage>
        <taxon>Eukaryota</taxon>
        <taxon>Fungi</taxon>
        <taxon>Dikarya</taxon>
        <taxon>Ascomycota</taxon>
        <taxon>Saccharomycotina</taxon>
        <taxon>Pichiomycetes</taxon>
        <taxon>Serinales incertae sedis</taxon>
        <taxon>Babjeviella</taxon>
    </lineage>
</organism>
<dbReference type="OrthoDB" id="3983163at2759"/>
<dbReference type="Proteomes" id="UP000094336">
    <property type="component" value="Unassembled WGS sequence"/>
</dbReference>